<dbReference type="RefSeq" id="WP_168058458.1">
    <property type="nucleotide sequence ID" value="NZ_VTOW01000001.1"/>
</dbReference>
<dbReference type="AlphaFoldDB" id="A0A7X6IA58"/>
<reference evidence="1 2" key="1">
    <citation type="journal article" date="2020" name="Nature">
        <title>Bacterial chemolithoautotrophy via manganese oxidation.</title>
        <authorList>
            <person name="Yu H."/>
            <person name="Leadbetter J.R."/>
        </authorList>
    </citation>
    <scope>NUCLEOTIDE SEQUENCE [LARGE SCALE GENOMIC DNA]</scope>
    <source>
        <strain evidence="1 2">Mn-1</strain>
    </source>
</reference>
<proteinExistence type="predicted"/>
<organism evidence="1 2">
    <name type="scientific">Candidatus Manganitrophus noduliformans</name>
    <dbReference type="NCBI Taxonomy" id="2606439"/>
    <lineage>
        <taxon>Bacteria</taxon>
        <taxon>Pseudomonadati</taxon>
        <taxon>Nitrospirota</taxon>
        <taxon>Nitrospiria</taxon>
        <taxon>Candidatus Troglogloeales</taxon>
        <taxon>Candidatus Manganitrophaceae</taxon>
        <taxon>Candidatus Manganitrophus</taxon>
    </lineage>
</organism>
<protein>
    <submittedName>
        <fullName evidence="1">Uncharacterized protein</fullName>
    </submittedName>
</protein>
<accession>A0A7X6IA58</accession>
<keyword evidence="2" id="KW-1185">Reference proteome</keyword>
<sequence>MSITQGIDPVPPHCKAGGVDGDRRLIVALYWDSRDQAYRCVNDTGNKRDAAWCAKGRSLTGFDLGDYSGYIL</sequence>
<comment type="caution">
    <text evidence="1">The sequence shown here is derived from an EMBL/GenBank/DDBJ whole genome shotgun (WGS) entry which is preliminary data.</text>
</comment>
<dbReference type="EMBL" id="VTOW01000001">
    <property type="protein sequence ID" value="NKE70193.1"/>
    <property type="molecule type" value="Genomic_DNA"/>
</dbReference>
<evidence type="ECO:0000313" key="2">
    <source>
        <dbReference type="Proteomes" id="UP000534783"/>
    </source>
</evidence>
<evidence type="ECO:0000313" key="1">
    <source>
        <dbReference type="EMBL" id="NKE70193.1"/>
    </source>
</evidence>
<name>A0A7X6IA58_9BACT</name>
<gene>
    <name evidence="1" type="ORF">MNODULE_05475</name>
</gene>
<dbReference type="Proteomes" id="UP000534783">
    <property type="component" value="Unassembled WGS sequence"/>
</dbReference>